<dbReference type="GO" id="GO:0016020">
    <property type="term" value="C:membrane"/>
    <property type="evidence" value="ECO:0007669"/>
    <property type="project" value="UniProtKB-SubCell"/>
</dbReference>
<dbReference type="Gene3D" id="2.130.10.30">
    <property type="entry name" value="Regulator of chromosome condensation 1/beta-lactamase-inhibitor protein II"/>
    <property type="match status" value="2"/>
</dbReference>
<dbReference type="GO" id="GO:0004674">
    <property type="term" value="F:protein serine/threonine kinase activity"/>
    <property type="evidence" value="ECO:0007669"/>
    <property type="project" value="UniProtKB-KW"/>
</dbReference>
<dbReference type="SUPFAM" id="SSF50985">
    <property type="entry name" value="RCC1/BLIP-II"/>
    <property type="match status" value="1"/>
</dbReference>
<comment type="catalytic activity">
    <reaction evidence="10">
        <text>L-threonyl-[protein] + ATP = O-phospho-L-threonyl-[protein] + ADP + H(+)</text>
        <dbReference type="Rhea" id="RHEA:46608"/>
        <dbReference type="Rhea" id="RHEA-COMP:11060"/>
        <dbReference type="Rhea" id="RHEA-COMP:11605"/>
        <dbReference type="ChEBI" id="CHEBI:15378"/>
        <dbReference type="ChEBI" id="CHEBI:30013"/>
        <dbReference type="ChEBI" id="CHEBI:30616"/>
        <dbReference type="ChEBI" id="CHEBI:61977"/>
        <dbReference type="ChEBI" id="CHEBI:456216"/>
        <dbReference type="EC" id="2.7.11.1"/>
    </reaction>
</comment>
<keyword evidence="8" id="KW-0675">Receptor</keyword>
<keyword evidence="5" id="KW-1133">Transmembrane helix</keyword>
<dbReference type="Pfam" id="PF13540">
    <property type="entry name" value="RCC1_2"/>
    <property type="match status" value="5"/>
</dbReference>
<evidence type="ECO:0000256" key="10">
    <source>
        <dbReference type="ARBA" id="ARBA00047899"/>
    </source>
</evidence>
<keyword evidence="4" id="KW-0732">Signal</keyword>
<proteinExistence type="predicted"/>
<keyword evidence="6" id="KW-0472">Membrane</keyword>
<evidence type="ECO:0000256" key="6">
    <source>
        <dbReference type="ARBA" id="ARBA00023136"/>
    </source>
</evidence>
<name>A0A381Z5V5_9ZZZZ</name>
<dbReference type="InterPro" id="IPR009091">
    <property type="entry name" value="RCC1/BLIP-II"/>
</dbReference>
<dbReference type="EC" id="2.7.11.1" evidence="2"/>
<gene>
    <name evidence="12" type="ORF">METZ01_LOCUS137529</name>
</gene>
<keyword evidence="7" id="KW-1015">Disulfide bond</keyword>
<evidence type="ECO:0000256" key="11">
    <source>
        <dbReference type="ARBA" id="ARBA00048679"/>
    </source>
</evidence>
<evidence type="ECO:0000256" key="9">
    <source>
        <dbReference type="ARBA" id="ARBA00023180"/>
    </source>
</evidence>
<accession>A0A381Z5V5</accession>
<sequence length="466" mass="50023">MNRSVRFVLFLATFVTANVAWGDGRQISAGFNYTCAVSEGEVVCWGDNEYGQTNVPALTNPTYVGAGGSRSGAHTCAVADRGVVCWGDNEYGQTNVPALTKPTLVDVGEVNSCALDDASVVCWGGNDYGQSNVPRLNAPTQVSVGKDHACAIDNTGIVCWGYNSYGQAAPPTLNNPRQVSAGGQHTCALHDTGVVCWGRGAYGLIDVPSLRNPTMVSAGTDHSCALDDTGVVCWGRKARGKTTPPELNRPSSVVAGNEHSCATDVTGVVCWGHDAHNQTVVPVALTDPSAAPVMGQAVSASTNPGPDRSFRLRPGTPKFQCDLLGGVSRKTLRQVIPARPRYLSSCLSCVGESCVIKSGEFEHKNQETTCRRLFCTHRKRAEMLVDGKGLMGRYTVSLDYKITKDGRGKLVRIRDISGGSGTQTIARALERGLAKTYYEPLVIDGRKYEIVNLSSTFRLRYREYED</sequence>
<evidence type="ECO:0000313" key="12">
    <source>
        <dbReference type="EMBL" id="SVA84675.1"/>
    </source>
</evidence>
<reference evidence="12" key="1">
    <citation type="submission" date="2018-05" db="EMBL/GenBank/DDBJ databases">
        <authorList>
            <person name="Lanie J.A."/>
            <person name="Ng W.-L."/>
            <person name="Kazmierczak K.M."/>
            <person name="Andrzejewski T.M."/>
            <person name="Davidsen T.M."/>
            <person name="Wayne K.J."/>
            <person name="Tettelin H."/>
            <person name="Glass J.I."/>
            <person name="Rusch D."/>
            <person name="Podicherti R."/>
            <person name="Tsui H.-C.T."/>
            <person name="Winkler M.E."/>
        </authorList>
    </citation>
    <scope>NUCLEOTIDE SEQUENCE</scope>
</reference>
<dbReference type="PANTHER" id="PTHR47460">
    <property type="entry name" value="SERINE/THREONINE-PROTEIN KINASE-LIKE PROTEIN ACR4"/>
    <property type="match status" value="1"/>
</dbReference>
<evidence type="ECO:0000256" key="1">
    <source>
        <dbReference type="ARBA" id="ARBA00004479"/>
    </source>
</evidence>
<comment type="subcellular location">
    <subcellularLocation>
        <location evidence="1">Membrane</location>
        <topology evidence="1">Single-pass type I membrane protein</topology>
    </subcellularLocation>
</comment>
<evidence type="ECO:0000256" key="7">
    <source>
        <dbReference type="ARBA" id="ARBA00023157"/>
    </source>
</evidence>
<dbReference type="PANTHER" id="PTHR47460:SF1">
    <property type="entry name" value="SERINE_THREONINE-PROTEIN KINASE-LIKE PROTEIN ACR4"/>
    <property type="match status" value="1"/>
</dbReference>
<evidence type="ECO:0000256" key="4">
    <source>
        <dbReference type="ARBA" id="ARBA00022729"/>
    </source>
</evidence>
<keyword evidence="9" id="KW-0325">Glycoprotein</keyword>
<evidence type="ECO:0000256" key="2">
    <source>
        <dbReference type="ARBA" id="ARBA00012513"/>
    </source>
</evidence>
<organism evidence="12">
    <name type="scientific">marine metagenome</name>
    <dbReference type="NCBI Taxonomy" id="408172"/>
    <lineage>
        <taxon>unclassified sequences</taxon>
        <taxon>metagenomes</taxon>
        <taxon>ecological metagenomes</taxon>
    </lineage>
</organism>
<comment type="catalytic activity">
    <reaction evidence="11">
        <text>L-seryl-[protein] + ATP = O-phospho-L-seryl-[protein] + ADP + H(+)</text>
        <dbReference type="Rhea" id="RHEA:17989"/>
        <dbReference type="Rhea" id="RHEA-COMP:9863"/>
        <dbReference type="Rhea" id="RHEA-COMP:11604"/>
        <dbReference type="ChEBI" id="CHEBI:15378"/>
        <dbReference type="ChEBI" id="CHEBI:29999"/>
        <dbReference type="ChEBI" id="CHEBI:30616"/>
        <dbReference type="ChEBI" id="CHEBI:83421"/>
        <dbReference type="ChEBI" id="CHEBI:456216"/>
        <dbReference type="EC" id="2.7.11.1"/>
    </reaction>
</comment>
<evidence type="ECO:0000256" key="8">
    <source>
        <dbReference type="ARBA" id="ARBA00023170"/>
    </source>
</evidence>
<evidence type="ECO:0000256" key="3">
    <source>
        <dbReference type="ARBA" id="ARBA00022692"/>
    </source>
</evidence>
<dbReference type="AlphaFoldDB" id="A0A381Z5V5"/>
<evidence type="ECO:0000256" key="5">
    <source>
        <dbReference type="ARBA" id="ARBA00022989"/>
    </source>
</evidence>
<protein>
    <recommendedName>
        <fullName evidence="2">non-specific serine/threonine protein kinase</fullName>
        <ecNumber evidence="2">2.7.11.1</ecNumber>
    </recommendedName>
</protein>
<dbReference type="EMBL" id="UINC01020083">
    <property type="protein sequence ID" value="SVA84675.1"/>
    <property type="molecule type" value="Genomic_DNA"/>
</dbReference>
<keyword evidence="3" id="KW-0812">Transmembrane</keyword>